<dbReference type="InterPro" id="IPR016032">
    <property type="entry name" value="Sig_transdc_resp-reg_C-effctor"/>
</dbReference>
<dbReference type="InterPro" id="IPR036388">
    <property type="entry name" value="WH-like_DNA-bd_sf"/>
</dbReference>
<dbReference type="Gene3D" id="1.10.10.10">
    <property type="entry name" value="Winged helix-like DNA-binding domain superfamily/Winged helix DNA-binding domain"/>
    <property type="match status" value="1"/>
</dbReference>
<dbReference type="PANTHER" id="PTHR35807:SF2">
    <property type="entry name" value="TRANSCRIPTIONAL ACTIVATOR DOMAIN"/>
    <property type="match status" value="1"/>
</dbReference>
<dbReference type="Pfam" id="PF03704">
    <property type="entry name" value="BTAD"/>
    <property type="match status" value="1"/>
</dbReference>
<proteinExistence type="predicted"/>
<dbReference type="AlphaFoldDB" id="A0A136Q4U8"/>
<dbReference type="SMART" id="SM01043">
    <property type="entry name" value="BTAD"/>
    <property type="match status" value="1"/>
</dbReference>
<dbReference type="STRING" id="626937.HMPREF3293_01404"/>
<dbReference type="KEGG" id="cmiu:B1H56_12120"/>
<keyword evidence="3" id="KW-1185">Reference proteome</keyword>
<dbReference type="InterPro" id="IPR005158">
    <property type="entry name" value="BTAD"/>
</dbReference>
<dbReference type="SUPFAM" id="SSF48452">
    <property type="entry name" value="TPR-like"/>
    <property type="match status" value="1"/>
</dbReference>
<accession>A0A136Q4U8</accession>
<evidence type="ECO:0000313" key="2">
    <source>
        <dbReference type="EMBL" id="KXK65682.1"/>
    </source>
</evidence>
<sequence length="399" mass="45071">MFGGFEVTYGETAVIPRDARNSKVVQLFQYLLCRRGSMIPQGELIEVLLGEADCANPLAVLKNIVYRLRKLLGERGVPRECILHAKSSYSFSGEMPCRIDIEEYEEAVRQLKDGGQAAGDRLALCFRAMDLYREGFLPHSSGEPWVMGAFVRYEGMYCDLFRTAQPLVREQEAYDAFLARLKKATGLYPYEEDLSLMYIDCLYETKRVQEALEAYDAAANLMLDDLGLKPSQRMRALRSKITGGMQEVVPSVLEVRSKIAEAGASGALFCNLEVFTNIYRFVVRHMERSGQSVFLMLCTLSELDGTPLTSGGQTKKTVEQFLAAASASLRKSDVYTRYSPSQFVLMLMEIKQENCGIVADRLRYFFYRNSRMNRTRLTCKSISAADMDIMMEDSSAGKW</sequence>
<dbReference type="GO" id="GO:0003677">
    <property type="term" value="F:DNA binding"/>
    <property type="evidence" value="ECO:0007669"/>
    <property type="project" value="InterPro"/>
</dbReference>
<dbReference type="EMBL" id="LSZW01000057">
    <property type="protein sequence ID" value="KXK65682.1"/>
    <property type="molecule type" value="Genomic_DNA"/>
</dbReference>
<dbReference type="InterPro" id="IPR051677">
    <property type="entry name" value="AfsR-DnrI-RedD_regulator"/>
</dbReference>
<dbReference type="Proteomes" id="UP000070366">
    <property type="component" value="Unassembled WGS sequence"/>
</dbReference>
<name>A0A136Q4U8_9FIRM</name>
<evidence type="ECO:0000313" key="3">
    <source>
        <dbReference type="Proteomes" id="UP000070366"/>
    </source>
</evidence>
<dbReference type="Gene3D" id="1.25.40.10">
    <property type="entry name" value="Tetratricopeptide repeat domain"/>
    <property type="match status" value="1"/>
</dbReference>
<dbReference type="PANTHER" id="PTHR35807">
    <property type="entry name" value="TRANSCRIPTIONAL REGULATOR REDD-RELATED"/>
    <property type="match status" value="1"/>
</dbReference>
<dbReference type="OrthoDB" id="142950at2"/>
<dbReference type="GO" id="GO:0006355">
    <property type="term" value="P:regulation of DNA-templated transcription"/>
    <property type="evidence" value="ECO:0007669"/>
    <property type="project" value="InterPro"/>
</dbReference>
<organism evidence="2 3">
    <name type="scientific">Christensenella minuta</name>
    <dbReference type="NCBI Taxonomy" id="626937"/>
    <lineage>
        <taxon>Bacteria</taxon>
        <taxon>Bacillati</taxon>
        <taxon>Bacillota</taxon>
        <taxon>Clostridia</taxon>
        <taxon>Christensenellales</taxon>
        <taxon>Christensenellaceae</taxon>
        <taxon>Christensenella</taxon>
    </lineage>
</organism>
<protein>
    <submittedName>
        <fullName evidence="2">Bacterial transcriptional activator domain protein</fullName>
    </submittedName>
</protein>
<evidence type="ECO:0000259" key="1">
    <source>
        <dbReference type="SMART" id="SM01043"/>
    </source>
</evidence>
<gene>
    <name evidence="2" type="ORF">HMPREF3293_01404</name>
</gene>
<dbReference type="InterPro" id="IPR011990">
    <property type="entry name" value="TPR-like_helical_dom_sf"/>
</dbReference>
<dbReference type="SUPFAM" id="SSF46894">
    <property type="entry name" value="C-terminal effector domain of the bipartite response regulators"/>
    <property type="match status" value="1"/>
</dbReference>
<comment type="caution">
    <text evidence="2">The sequence shown here is derived from an EMBL/GenBank/DDBJ whole genome shotgun (WGS) entry which is preliminary data.</text>
</comment>
<reference evidence="2 3" key="1">
    <citation type="submission" date="2016-02" db="EMBL/GenBank/DDBJ databases">
        <authorList>
            <person name="Wen L."/>
            <person name="He K."/>
            <person name="Yang H."/>
        </authorList>
    </citation>
    <scope>NUCLEOTIDE SEQUENCE [LARGE SCALE GENOMIC DNA]</scope>
    <source>
        <strain evidence="2 3">DSM 22607</strain>
    </source>
</reference>
<feature type="domain" description="Bacterial transcriptional activator" evidence="1">
    <location>
        <begin position="99"/>
        <end position="242"/>
    </location>
</feature>